<dbReference type="PROSITE" id="PS50977">
    <property type="entry name" value="HTH_TETR_2"/>
    <property type="match status" value="1"/>
</dbReference>
<dbReference type="Proteomes" id="UP001597327">
    <property type="component" value="Unassembled WGS sequence"/>
</dbReference>
<feature type="domain" description="HTH tetR-type" evidence="5">
    <location>
        <begin position="4"/>
        <end position="64"/>
    </location>
</feature>
<proteinExistence type="predicted"/>
<evidence type="ECO:0000256" key="4">
    <source>
        <dbReference type="PROSITE-ProRule" id="PRU00335"/>
    </source>
</evidence>
<dbReference type="Pfam" id="PF00440">
    <property type="entry name" value="TetR_N"/>
    <property type="match status" value="1"/>
</dbReference>
<dbReference type="PRINTS" id="PR00455">
    <property type="entry name" value="HTHTETR"/>
</dbReference>
<keyword evidence="7" id="KW-1185">Reference proteome</keyword>
<sequence length="183" mass="19820">MTDLSTRDLLLKTASDLFRRKGYDGVGLSEILKASGVPKGSLYHHFPGGKAELGAAATRWIGGVLQRRLDRAFESSASFTDGMVALCALLGDWVALGACPVMSVVQAGDQDPQLREAARAVLDDWRGCLRAHAERLGEPDPEDLAEQLLMQLEGAWVIASAEGEPRAFRKLSDFLQKAQKLAI</sequence>
<name>A0ABW4JQT1_9HYPH</name>
<evidence type="ECO:0000256" key="2">
    <source>
        <dbReference type="ARBA" id="ARBA00023125"/>
    </source>
</evidence>
<dbReference type="SUPFAM" id="SSF48498">
    <property type="entry name" value="Tetracyclin repressor-like, C-terminal domain"/>
    <property type="match status" value="1"/>
</dbReference>
<dbReference type="InterPro" id="IPR054156">
    <property type="entry name" value="YxaF_TetR_C"/>
</dbReference>
<feature type="DNA-binding region" description="H-T-H motif" evidence="4">
    <location>
        <begin position="27"/>
        <end position="46"/>
    </location>
</feature>
<keyword evidence="3" id="KW-0804">Transcription</keyword>
<evidence type="ECO:0000259" key="5">
    <source>
        <dbReference type="PROSITE" id="PS50977"/>
    </source>
</evidence>
<evidence type="ECO:0000313" key="7">
    <source>
        <dbReference type="Proteomes" id="UP001597327"/>
    </source>
</evidence>
<dbReference type="SUPFAM" id="SSF46689">
    <property type="entry name" value="Homeodomain-like"/>
    <property type="match status" value="1"/>
</dbReference>
<evidence type="ECO:0000313" key="6">
    <source>
        <dbReference type="EMBL" id="MFD1694455.1"/>
    </source>
</evidence>
<dbReference type="EMBL" id="JBHUFA010000001">
    <property type="protein sequence ID" value="MFD1694455.1"/>
    <property type="molecule type" value="Genomic_DNA"/>
</dbReference>
<evidence type="ECO:0000256" key="3">
    <source>
        <dbReference type="ARBA" id="ARBA00023163"/>
    </source>
</evidence>
<dbReference type="Pfam" id="PF21993">
    <property type="entry name" value="TetR_C_13_2"/>
    <property type="match status" value="1"/>
</dbReference>
<protein>
    <submittedName>
        <fullName evidence="6">TetR/AcrR family transcriptional regulator</fullName>
    </submittedName>
</protein>
<keyword evidence="1" id="KW-0805">Transcription regulation</keyword>
<keyword evidence="2 4" id="KW-0238">DNA-binding</keyword>
<dbReference type="InterPro" id="IPR036271">
    <property type="entry name" value="Tet_transcr_reg_TetR-rel_C_sf"/>
</dbReference>
<comment type="caution">
    <text evidence="6">The sequence shown here is derived from an EMBL/GenBank/DDBJ whole genome shotgun (WGS) entry which is preliminary data.</text>
</comment>
<reference evidence="7" key="1">
    <citation type="journal article" date="2019" name="Int. J. Syst. Evol. Microbiol.">
        <title>The Global Catalogue of Microorganisms (GCM) 10K type strain sequencing project: providing services to taxonomists for standard genome sequencing and annotation.</title>
        <authorList>
            <consortium name="The Broad Institute Genomics Platform"/>
            <consortium name="The Broad Institute Genome Sequencing Center for Infectious Disease"/>
            <person name="Wu L."/>
            <person name="Ma J."/>
        </authorList>
    </citation>
    <scope>NUCLEOTIDE SEQUENCE [LARGE SCALE GENOMIC DNA]</scope>
    <source>
        <strain evidence="7">JCM 3369</strain>
    </source>
</reference>
<dbReference type="Gene3D" id="1.10.357.10">
    <property type="entry name" value="Tetracycline Repressor, domain 2"/>
    <property type="match status" value="1"/>
</dbReference>
<accession>A0ABW4JQT1</accession>
<gene>
    <name evidence="6" type="ORF">ACFSC7_02930</name>
</gene>
<organism evidence="6 7">
    <name type="scientific">Roseibium aestuarii</name>
    <dbReference type="NCBI Taxonomy" id="2600299"/>
    <lineage>
        <taxon>Bacteria</taxon>
        <taxon>Pseudomonadati</taxon>
        <taxon>Pseudomonadota</taxon>
        <taxon>Alphaproteobacteria</taxon>
        <taxon>Hyphomicrobiales</taxon>
        <taxon>Stappiaceae</taxon>
        <taxon>Roseibium</taxon>
    </lineage>
</organism>
<dbReference type="RefSeq" id="WP_149891694.1">
    <property type="nucleotide sequence ID" value="NZ_JBHUFA010000001.1"/>
</dbReference>
<dbReference type="PANTHER" id="PTHR47506">
    <property type="entry name" value="TRANSCRIPTIONAL REGULATORY PROTEIN"/>
    <property type="match status" value="1"/>
</dbReference>
<dbReference type="PANTHER" id="PTHR47506:SF3">
    <property type="entry name" value="HTH-TYPE TRANSCRIPTIONAL REGULATOR LMRA"/>
    <property type="match status" value="1"/>
</dbReference>
<dbReference type="InterPro" id="IPR009057">
    <property type="entry name" value="Homeodomain-like_sf"/>
</dbReference>
<dbReference type="InterPro" id="IPR001647">
    <property type="entry name" value="HTH_TetR"/>
</dbReference>
<evidence type="ECO:0000256" key="1">
    <source>
        <dbReference type="ARBA" id="ARBA00023015"/>
    </source>
</evidence>